<comment type="caution">
    <text evidence="3">The sequence shown here is derived from an EMBL/GenBank/DDBJ whole genome shotgun (WGS) entry which is preliminary data.</text>
</comment>
<keyword evidence="2" id="KW-0812">Transmembrane</keyword>
<dbReference type="HOGENOM" id="CLU_022094_0_0_1"/>
<feature type="compositionally biased region" description="Polar residues" evidence="1">
    <location>
        <begin position="524"/>
        <end position="540"/>
    </location>
</feature>
<evidence type="ECO:0000313" key="4">
    <source>
        <dbReference type="Proteomes" id="UP000030816"/>
    </source>
</evidence>
<feature type="region of interest" description="Disordered" evidence="1">
    <location>
        <begin position="147"/>
        <end position="166"/>
    </location>
</feature>
<evidence type="ECO:0000313" key="3">
    <source>
        <dbReference type="EMBL" id="KHN96436.1"/>
    </source>
</evidence>
<evidence type="ECO:0000256" key="1">
    <source>
        <dbReference type="SAM" id="MobiDB-lite"/>
    </source>
</evidence>
<feature type="compositionally biased region" description="Polar residues" evidence="1">
    <location>
        <begin position="186"/>
        <end position="197"/>
    </location>
</feature>
<feature type="compositionally biased region" description="Basic and acidic residues" evidence="1">
    <location>
        <begin position="463"/>
        <end position="483"/>
    </location>
</feature>
<dbReference type="PANTHER" id="PTHR40018">
    <property type="entry name" value="[PSI+] INDUCTION PROTEIN 2"/>
    <property type="match status" value="1"/>
</dbReference>
<keyword evidence="2" id="KW-0472">Membrane</keyword>
<dbReference type="GeneID" id="63740180"/>
<feature type="compositionally biased region" description="Polar residues" evidence="1">
    <location>
        <begin position="383"/>
        <end position="399"/>
    </location>
</feature>
<accession>A0A0B2WK52</accession>
<dbReference type="GO" id="GO:0005886">
    <property type="term" value="C:plasma membrane"/>
    <property type="evidence" value="ECO:0007669"/>
    <property type="project" value="TreeGrafter"/>
</dbReference>
<feature type="region of interest" description="Disordered" evidence="1">
    <location>
        <begin position="339"/>
        <end position="361"/>
    </location>
</feature>
<dbReference type="GO" id="GO:0005935">
    <property type="term" value="C:cellular bud neck"/>
    <property type="evidence" value="ECO:0007669"/>
    <property type="project" value="TreeGrafter"/>
</dbReference>
<name>A0A0B2WK52_METAS</name>
<feature type="transmembrane region" description="Helical" evidence="2">
    <location>
        <begin position="56"/>
        <end position="76"/>
    </location>
</feature>
<dbReference type="STRING" id="1081103.A0A0B2WK52"/>
<dbReference type="Proteomes" id="UP000030816">
    <property type="component" value="Unassembled WGS sequence"/>
</dbReference>
<protein>
    <recommendedName>
        <fullName evidence="5">Fibroin-3 related protein</fullName>
    </recommendedName>
</protein>
<keyword evidence="4" id="KW-1185">Reference proteome</keyword>
<dbReference type="RefSeq" id="XP_040677502.1">
    <property type="nucleotide sequence ID" value="XM_040824523.1"/>
</dbReference>
<reference evidence="3 4" key="1">
    <citation type="journal article" date="2014" name="Proc. Natl. Acad. Sci. U.S.A.">
        <title>Trajectory and genomic determinants of fungal-pathogen speciation and host adaptation.</title>
        <authorList>
            <person name="Hu X."/>
            <person name="Xiao G."/>
            <person name="Zheng P."/>
            <person name="Shang Y."/>
            <person name="Su Y."/>
            <person name="Zhang X."/>
            <person name="Liu X."/>
            <person name="Zhan S."/>
            <person name="St Leger R.J."/>
            <person name="Wang C."/>
        </authorList>
    </citation>
    <scope>NUCLEOTIDE SEQUENCE [LARGE SCALE GENOMIC DNA]</scope>
    <source>
        <strain evidence="3 4">ARSEF 1941</strain>
    </source>
</reference>
<proteinExistence type="predicted"/>
<dbReference type="OrthoDB" id="5401332at2759"/>
<gene>
    <name evidence="3" type="ORF">MAM_05725</name>
</gene>
<sequence length="577" mass="61895">MARSLRPAAWQLIRDAVARSVAESLTKRDVMTDAQNKVTDVKTAFSSWDNCMKASFCKWPVIAVIIVGSLIIVSVICCFECLKCCGNCCGCCDPPGGRQHKYLDEPYIPPYHGQSQGYRNQAPMQAHFSPPAATKFEPQYAEFDVSKKTNGDDLPPMPSWERSGSKKVLMEQEEVEMSNLARTPVSPLNRTRINSPSPALVSPMSVNHDRPYGDLPGSSSGHSQQDLLTSPQSPGYGLLRQGSYGPRDPGYNNSFNTNRHSAGFGLNDPYDDHAPMSGANGYGHTGGQSQPYEAPGNQPYDNIPYGAAAGAGGFARATAMRNQSRGPNDQPYGALPVVGGAALGHGGRQSPVPAQGSSPYGLNQIHEQFAEMPAVPLDHDSVHNSAGAPQNRSPLTDQTAPRELAGSTPPEGYGMRGPGTGDNHGPLSAGGRSPYGMDSRMRSSPAPIQTAGSLGGNPYAPSPREDQGYGRELRSPLDNEHRSYSPIAPHQFTPGPERQYSPAPDRQRTPGPLPPANPVPPPSNTLNQSPPRSPFTNNSGFDFDSGFSRPREQQHHSSPAQEPATAAYPGQRTYQSR</sequence>
<dbReference type="EMBL" id="AZHE01000015">
    <property type="protein sequence ID" value="KHN96436.1"/>
    <property type="molecule type" value="Genomic_DNA"/>
</dbReference>
<organism evidence="3 4">
    <name type="scientific">Metarhizium album (strain ARSEF 1941)</name>
    <dbReference type="NCBI Taxonomy" id="1081103"/>
    <lineage>
        <taxon>Eukaryota</taxon>
        <taxon>Fungi</taxon>
        <taxon>Dikarya</taxon>
        <taxon>Ascomycota</taxon>
        <taxon>Pezizomycotina</taxon>
        <taxon>Sordariomycetes</taxon>
        <taxon>Hypocreomycetidae</taxon>
        <taxon>Hypocreales</taxon>
        <taxon>Clavicipitaceae</taxon>
        <taxon>Metarhizium</taxon>
    </lineage>
</organism>
<dbReference type="PANTHER" id="PTHR40018:SF1">
    <property type="entry name" value="[PSI+] INDUCTION PROTEIN 2"/>
    <property type="match status" value="1"/>
</dbReference>
<feature type="region of interest" description="Disordered" evidence="1">
    <location>
        <begin position="378"/>
        <end position="577"/>
    </location>
</feature>
<feature type="compositionally biased region" description="Polar residues" evidence="1">
    <location>
        <begin position="217"/>
        <end position="233"/>
    </location>
</feature>
<keyword evidence="2" id="KW-1133">Transmembrane helix</keyword>
<feature type="compositionally biased region" description="Pro residues" evidence="1">
    <location>
        <begin position="511"/>
        <end position="523"/>
    </location>
</feature>
<dbReference type="InterPro" id="IPR037504">
    <property type="entry name" value="PSI_induc_2"/>
</dbReference>
<dbReference type="AlphaFoldDB" id="A0A0B2WK52"/>
<feature type="region of interest" description="Disordered" evidence="1">
    <location>
        <begin position="175"/>
        <end position="249"/>
    </location>
</feature>
<evidence type="ECO:0008006" key="5">
    <source>
        <dbReference type="Google" id="ProtNLM"/>
    </source>
</evidence>
<evidence type="ECO:0000256" key="2">
    <source>
        <dbReference type="SAM" id="Phobius"/>
    </source>
</evidence>